<dbReference type="RefSeq" id="WP_184343406.1">
    <property type="nucleotide sequence ID" value="NZ_JACHIG010000013.1"/>
</dbReference>
<keyword evidence="2" id="KW-0808">Transferase</keyword>
<dbReference type="InterPro" id="IPR050194">
    <property type="entry name" value="Glycosyltransferase_grp1"/>
</dbReference>
<dbReference type="SUPFAM" id="SSF53756">
    <property type="entry name" value="UDP-Glycosyltransferase/glycogen phosphorylase"/>
    <property type="match status" value="1"/>
</dbReference>
<dbReference type="CDD" id="cd03801">
    <property type="entry name" value="GT4_PimA-like"/>
    <property type="match status" value="1"/>
</dbReference>
<gene>
    <name evidence="2" type="ORF">HNQ65_004633</name>
</gene>
<dbReference type="Proteomes" id="UP000590740">
    <property type="component" value="Unassembled WGS sequence"/>
</dbReference>
<comment type="caution">
    <text evidence="2">The sequence shown here is derived from an EMBL/GenBank/DDBJ whole genome shotgun (WGS) entry which is preliminary data.</text>
</comment>
<dbReference type="InterPro" id="IPR001296">
    <property type="entry name" value="Glyco_trans_1"/>
</dbReference>
<organism evidence="2 3">
    <name type="scientific">Prosthecobacter vanneervenii</name>
    <dbReference type="NCBI Taxonomy" id="48466"/>
    <lineage>
        <taxon>Bacteria</taxon>
        <taxon>Pseudomonadati</taxon>
        <taxon>Verrucomicrobiota</taxon>
        <taxon>Verrucomicrobiia</taxon>
        <taxon>Verrucomicrobiales</taxon>
        <taxon>Verrucomicrobiaceae</taxon>
        <taxon>Prosthecobacter</taxon>
    </lineage>
</organism>
<proteinExistence type="predicted"/>
<keyword evidence="3" id="KW-1185">Reference proteome</keyword>
<dbReference type="PANTHER" id="PTHR45947:SF3">
    <property type="entry name" value="SULFOQUINOVOSYL TRANSFERASE SQD2"/>
    <property type="match status" value="1"/>
</dbReference>
<evidence type="ECO:0000313" key="2">
    <source>
        <dbReference type="EMBL" id="MBB5035025.1"/>
    </source>
</evidence>
<evidence type="ECO:0000259" key="1">
    <source>
        <dbReference type="Pfam" id="PF00534"/>
    </source>
</evidence>
<name>A0A7W7YFN9_9BACT</name>
<sequence length="352" mass="38214">MKIAMTSRLFFPLKGGVPVIVRLLANAWQRQGHEVRLLTRTAADGSDAPEADCPTIRMPTTADLLSAARWCDVVFQMEVSLKMIWPFMLFRRPCIISHQTHFADTPQVSLSRNMQRWIAACSHPVACSEVIRKSWGGHGIVIGNPYDEAVFHLPGEEEARPNQVLFVGRLVRAKGLDVLLRALAILSAQGRAVHLRVVGDEVQDGASLLPEWRQEAASLGLAEKVTFLGGRNSEEIAEEMRRARILVVPSTWQEPFGIVALEGLASGCRVVASAGGGLKDAGGPFASYFENGNAEDLARVLGPLLEAPLPDCEDAALCGHLERHRAEAVAEKFVSHFHAALGHPVACAALMA</sequence>
<protein>
    <submittedName>
        <fullName evidence="2">Glycosyltransferase involved in cell wall biosynthesis</fullName>
    </submittedName>
</protein>
<dbReference type="EMBL" id="JACHIG010000013">
    <property type="protein sequence ID" value="MBB5035025.1"/>
    <property type="molecule type" value="Genomic_DNA"/>
</dbReference>
<feature type="domain" description="Glycosyl transferase family 1" evidence="1">
    <location>
        <begin position="159"/>
        <end position="308"/>
    </location>
</feature>
<evidence type="ECO:0000313" key="3">
    <source>
        <dbReference type="Proteomes" id="UP000590740"/>
    </source>
</evidence>
<dbReference type="AlphaFoldDB" id="A0A7W7YFN9"/>
<dbReference type="Pfam" id="PF00534">
    <property type="entry name" value="Glycos_transf_1"/>
    <property type="match status" value="1"/>
</dbReference>
<dbReference type="PANTHER" id="PTHR45947">
    <property type="entry name" value="SULFOQUINOVOSYL TRANSFERASE SQD2"/>
    <property type="match status" value="1"/>
</dbReference>
<dbReference type="GO" id="GO:0016757">
    <property type="term" value="F:glycosyltransferase activity"/>
    <property type="evidence" value="ECO:0007669"/>
    <property type="project" value="InterPro"/>
</dbReference>
<reference evidence="2 3" key="1">
    <citation type="submission" date="2020-08" db="EMBL/GenBank/DDBJ databases">
        <title>Genomic Encyclopedia of Type Strains, Phase IV (KMG-IV): sequencing the most valuable type-strain genomes for metagenomic binning, comparative biology and taxonomic classification.</title>
        <authorList>
            <person name="Goeker M."/>
        </authorList>
    </citation>
    <scope>NUCLEOTIDE SEQUENCE [LARGE SCALE GENOMIC DNA]</scope>
    <source>
        <strain evidence="2 3">DSM 12252</strain>
    </source>
</reference>
<accession>A0A7W7YFN9</accession>
<dbReference type="Gene3D" id="3.40.50.2000">
    <property type="entry name" value="Glycogen Phosphorylase B"/>
    <property type="match status" value="2"/>
</dbReference>